<evidence type="ECO:0000313" key="2">
    <source>
        <dbReference type="EMBL" id="CAD7664563.1"/>
    </source>
</evidence>
<reference evidence="2" key="1">
    <citation type="submission" date="2020-11" db="EMBL/GenBank/DDBJ databases">
        <authorList>
            <person name="Tran Van P."/>
        </authorList>
    </citation>
    <scope>NUCLEOTIDE SEQUENCE</scope>
</reference>
<gene>
    <name evidence="2" type="ORF">ONB1V03_LOCUS21121</name>
</gene>
<feature type="transmembrane region" description="Helical" evidence="1">
    <location>
        <begin position="128"/>
        <end position="147"/>
    </location>
</feature>
<organism evidence="2">
    <name type="scientific">Oppiella nova</name>
    <dbReference type="NCBI Taxonomy" id="334625"/>
    <lineage>
        <taxon>Eukaryota</taxon>
        <taxon>Metazoa</taxon>
        <taxon>Ecdysozoa</taxon>
        <taxon>Arthropoda</taxon>
        <taxon>Chelicerata</taxon>
        <taxon>Arachnida</taxon>
        <taxon>Acari</taxon>
        <taxon>Acariformes</taxon>
        <taxon>Sarcoptiformes</taxon>
        <taxon>Oribatida</taxon>
        <taxon>Brachypylina</taxon>
        <taxon>Oppioidea</taxon>
        <taxon>Oppiidae</taxon>
        <taxon>Oppiella</taxon>
    </lineage>
</organism>
<sequence length="152" mass="17357">MASLLFYNNYMTSFDQICNLPSTTFSALFQLHLFAPLLLLLLNLKLAGYIILALLVVMGCLLSISRRFLLDFLIAPFEVARMESVPEITHSFIHYLGSTEQNISTFIVGLVWGYLIRKKPDAIKIGKNTLLCLWVFFLGLPQIASYWGERFK</sequence>
<dbReference type="EMBL" id="CAJPVJ010039316">
    <property type="protein sequence ID" value="CAG2181700.1"/>
    <property type="molecule type" value="Genomic_DNA"/>
</dbReference>
<accession>A0A7R9MSN6</accession>
<dbReference type="AlphaFoldDB" id="A0A7R9MSN6"/>
<feature type="non-terminal residue" evidence="2">
    <location>
        <position position="152"/>
    </location>
</feature>
<name>A0A7R9MSN6_9ACAR</name>
<protein>
    <submittedName>
        <fullName evidence="2">Uncharacterized protein</fullName>
    </submittedName>
</protein>
<keyword evidence="3" id="KW-1185">Reference proteome</keyword>
<dbReference type="Proteomes" id="UP000728032">
    <property type="component" value="Unassembled WGS sequence"/>
</dbReference>
<proteinExistence type="predicted"/>
<feature type="transmembrane region" description="Helical" evidence="1">
    <location>
        <begin position="20"/>
        <end position="42"/>
    </location>
</feature>
<keyword evidence="1" id="KW-0472">Membrane</keyword>
<dbReference type="OrthoDB" id="10420324at2759"/>
<dbReference type="EMBL" id="OC954141">
    <property type="protein sequence ID" value="CAD7664563.1"/>
    <property type="molecule type" value="Genomic_DNA"/>
</dbReference>
<feature type="transmembrane region" description="Helical" evidence="1">
    <location>
        <begin position="92"/>
        <end position="116"/>
    </location>
</feature>
<evidence type="ECO:0000313" key="3">
    <source>
        <dbReference type="Proteomes" id="UP000728032"/>
    </source>
</evidence>
<feature type="transmembrane region" description="Helical" evidence="1">
    <location>
        <begin position="49"/>
        <end position="69"/>
    </location>
</feature>
<keyword evidence="1" id="KW-0812">Transmembrane</keyword>
<evidence type="ECO:0000256" key="1">
    <source>
        <dbReference type="SAM" id="Phobius"/>
    </source>
</evidence>
<keyword evidence="1" id="KW-1133">Transmembrane helix</keyword>